<keyword evidence="1" id="KW-0175">Coiled coil</keyword>
<organism evidence="4 5">
    <name type="scientific">Ruminiclostridium hungatei</name>
    <name type="common">Clostridium hungatei</name>
    <dbReference type="NCBI Taxonomy" id="48256"/>
    <lineage>
        <taxon>Bacteria</taxon>
        <taxon>Bacillati</taxon>
        <taxon>Bacillota</taxon>
        <taxon>Clostridia</taxon>
        <taxon>Eubacteriales</taxon>
        <taxon>Oscillospiraceae</taxon>
        <taxon>Ruminiclostridium</taxon>
    </lineage>
</organism>
<dbReference type="PANTHER" id="PTHR40032">
    <property type="entry name" value="EXPORTED PROTEIN-RELATED"/>
    <property type="match status" value="1"/>
</dbReference>
<reference evidence="4 5" key="1">
    <citation type="submission" date="2017-03" db="EMBL/GenBank/DDBJ databases">
        <title>Genome sequence of Clostridium hungatei DSM 14427.</title>
        <authorList>
            <person name="Poehlein A."/>
            <person name="Daniel R."/>
        </authorList>
    </citation>
    <scope>NUCLEOTIDE SEQUENCE [LARGE SCALE GENOMIC DNA]</scope>
    <source>
        <strain evidence="4 5">DSM 14427</strain>
    </source>
</reference>
<evidence type="ECO:0000256" key="2">
    <source>
        <dbReference type="SAM" id="SignalP"/>
    </source>
</evidence>
<evidence type="ECO:0000259" key="3">
    <source>
        <dbReference type="Pfam" id="PF12671"/>
    </source>
</evidence>
<keyword evidence="5" id="KW-1185">Reference proteome</keyword>
<feature type="chain" id="PRO_5039683203" evidence="2">
    <location>
        <begin position="24"/>
        <end position="406"/>
    </location>
</feature>
<dbReference type="STRING" id="48256.CLHUN_01220"/>
<evidence type="ECO:0000313" key="4">
    <source>
        <dbReference type="EMBL" id="OPX46306.1"/>
    </source>
</evidence>
<dbReference type="Pfam" id="PF12671">
    <property type="entry name" value="Amidase_6"/>
    <property type="match status" value="1"/>
</dbReference>
<keyword evidence="2" id="KW-0732">Signal</keyword>
<feature type="signal peptide" evidence="2">
    <location>
        <begin position="1"/>
        <end position="23"/>
    </location>
</feature>
<dbReference type="Proteomes" id="UP000191554">
    <property type="component" value="Unassembled WGS sequence"/>
</dbReference>
<feature type="domain" description="Putative amidase" evidence="3">
    <location>
        <begin position="220"/>
        <end position="394"/>
    </location>
</feature>
<name>A0A1V4SS73_RUMHU</name>
<gene>
    <name evidence="4" type="ORF">CLHUN_01220</name>
</gene>
<proteinExistence type="predicted"/>
<evidence type="ECO:0000313" key="5">
    <source>
        <dbReference type="Proteomes" id="UP000191554"/>
    </source>
</evidence>
<comment type="caution">
    <text evidence="4">The sequence shown here is derived from an EMBL/GenBank/DDBJ whole genome shotgun (WGS) entry which is preliminary data.</text>
</comment>
<evidence type="ECO:0000256" key="1">
    <source>
        <dbReference type="SAM" id="Coils"/>
    </source>
</evidence>
<dbReference type="InterPro" id="IPR024301">
    <property type="entry name" value="Amidase_6"/>
</dbReference>
<feature type="coiled-coil region" evidence="1">
    <location>
        <begin position="167"/>
        <end position="194"/>
    </location>
</feature>
<accession>A0A1V4SS73</accession>
<dbReference type="PANTHER" id="PTHR40032:SF1">
    <property type="entry name" value="EXPORTED PROTEIN"/>
    <property type="match status" value="1"/>
</dbReference>
<dbReference type="AlphaFoldDB" id="A0A1V4SS73"/>
<dbReference type="OrthoDB" id="9812429at2"/>
<dbReference type="RefSeq" id="WP_080062627.1">
    <property type="nucleotide sequence ID" value="NZ_MZGX01000001.1"/>
</dbReference>
<protein>
    <submittedName>
        <fullName evidence="4">Putative amidase domain protein</fullName>
    </submittedName>
</protein>
<sequence length="406" mass="45558">MTKKILIPGIVMFLIFTSAFSIAARPEGLSSPDGFVKEYLCEKMNSLITRNVDSLDKYYSNQNMEQRKYLLFTKQQLLQDFLVAYSSNNYTIQKVFPTVKVLNTEIRDGSVKITALLTARLHWNAQNSSGSPVVGVISENHQLCLGKENNHWIISSDKFETDRGSSEESINAAYDKMSNTVDQLKKEAVASLERAKASRPGRIQLIPKSQAIESESRTIYNRDDACNWAQKYWKNYSVEFVNLGDQEWEGGDCTNFISQCMRAGGAGNDTQGIFQWYYIRKGNTGTKSDSYSWTWATARGLNSVLTGNHSKKEFGPKGMEKVITGDMAYSAEVGQFVVPGDIIQYEFTAALGLKHSAIIVGKVYNSGSQRYEPVIATHSFDSWNLPWAKNAYKTHFIHITGVNQAV</sequence>
<dbReference type="EMBL" id="MZGX01000001">
    <property type="protein sequence ID" value="OPX46306.1"/>
    <property type="molecule type" value="Genomic_DNA"/>
</dbReference>